<name>A0A061HIL8_BLUGR</name>
<feature type="compositionally biased region" description="Polar residues" evidence="5">
    <location>
        <begin position="1234"/>
        <end position="1250"/>
    </location>
</feature>
<comment type="subcellular location">
    <subcellularLocation>
        <location evidence="1">Cytoplasm</location>
        <location evidence="1">Cytoskeleton</location>
    </subcellularLocation>
</comment>
<dbReference type="SUPFAM" id="SSF143575">
    <property type="entry name" value="GAS2 domain-like"/>
    <property type="match status" value="1"/>
</dbReference>
<evidence type="ECO:0000256" key="1">
    <source>
        <dbReference type="ARBA" id="ARBA00004245"/>
    </source>
</evidence>
<gene>
    <name evidence="7" type="ORF">BGT96224_5035</name>
    <name evidence="8" type="ORF">BGT96224V2_LOCUS2125</name>
</gene>
<evidence type="ECO:0000313" key="8">
    <source>
        <dbReference type="EMBL" id="SUZ08923.1"/>
    </source>
</evidence>
<keyword evidence="4" id="KW-0175">Coiled coil</keyword>
<accession>A0A061HIL8</accession>
<reference evidence="8" key="3">
    <citation type="submission" date="2018-07" db="EMBL/GenBank/DDBJ databases">
        <authorList>
            <person name="Quirk P.G."/>
            <person name="Krulwich T.A."/>
        </authorList>
    </citation>
    <scope>NUCLEOTIDE SEQUENCE</scope>
    <source>
        <strain evidence="8">96224</strain>
    </source>
</reference>
<dbReference type="PROSITE" id="PS51460">
    <property type="entry name" value="GAR"/>
    <property type="match status" value="1"/>
</dbReference>
<keyword evidence="3" id="KW-0206">Cytoskeleton</keyword>
<dbReference type="EMBL" id="KE375007">
    <property type="protein sequence ID" value="EPQ66080.1"/>
    <property type="molecule type" value="Genomic_DNA"/>
</dbReference>
<proteinExistence type="predicted"/>
<dbReference type="OrthoDB" id="5409589at2759"/>
<feature type="compositionally biased region" description="Low complexity" evidence="5">
    <location>
        <begin position="602"/>
        <end position="616"/>
    </location>
</feature>
<keyword evidence="2" id="KW-0963">Cytoplasm</keyword>
<feature type="compositionally biased region" description="Low complexity" evidence="5">
    <location>
        <begin position="499"/>
        <end position="510"/>
    </location>
</feature>
<feature type="region of interest" description="Disordered" evidence="5">
    <location>
        <begin position="1334"/>
        <end position="1382"/>
    </location>
</feature>
<dbReference type="InterPro" id="IPR003108">
    <property type="entry name" value="GAR_dom"/>
</dbReference>
<feature type="region of interest" description="Disordered" evidence="5">
    <location>
        <begin position="1226"/>
        <end position="1250"/>
    </location>
</feature>
<feature type="compositionally biased region" description="Basic and acidic residues" evidence="5">
    <location>
        <begin position="511"/>
        <end position="528"/>
    </location>
</feature>
<dbReference type="EMBL" id="UIGY01000034">
    <property type="protein sequence ID" value="SUZ08923.1"/>
    <property type="molecule type" value="Genomic_DNA"/>
</dbReference>
<dbReference type="InterPro" id="IPR036534">
    <property type="entry name" value="GAR_dom_sf"/>
</dbReference>
<feature type="region of interest" description="Disordered" evidence="5">
    <location>
        <begin position="1270"/>
        <end position="1294"/>
    </location>
</feature>
<feature type="compositionally biased region" description="Low complexity" evidence="5">
    <location>
        <begin position="1089"/>
        <end position="1099"/>
    </location>
</feature>
<dbReference type="HOGENOM" id="CLU_004583_0_0_1"/>
<feature type="region of interest" description="Disordered" evidence="5">
    <location>
        <begin position="1"/>
        <end position="29"/>
    </location>
</feature>
<organism evidence="8">
    <name type="scientific">Blumeria graminis f. sp. tritici 96224</name>
    <dbReference type="NCBI Taxonomy" id="1268274"/>
    <lineage>
        <taxon>Eukaryota</taxon>
        <taxon>Fungi</taxon>
        <taxon>Dikarya</taxon>
        <taxon>Ascomycota</taxon>
        <taxon>Pezizomycotina</taxon>
        <taxon>Leotiomycetes</taxon>
        <taxon>Erysiphales</taxon>
        <taxon>Erysiphaceae</taxon>
        <taxon>Blumeria</taxon>
    </lineage>
</organism>
<dbReference type="Gene3D" id="3.30.920.20">
    <property type="entry name" value="Gas2-like domain"/>
    <property type="match status" value="1"/>
</dbReference>
<feature type="region of interest" description="Disordered" evidence="5">
    <location>
        <begin position="489"/>
        <end position="537"/>
    </location>
</feature>
<evidence type="ECO:0000256" key="5">
    <source>
        <dbReference type="SAM" id="MobiDB-lite"/>
    </source>
</evidence>
<feature type="compositionally biased region" description="Basic and acidic residues" evidence="5">
    <location>
        <begin position="1334"/>
        <end position="1359"/>
    </location>
</feature>
<feature type="domain" description="GAR" evidence="6">
    <location>
        <begin position="1105"/>
        <end position="1180"/>
    </location>
</feature>
<protein>
    <submittedName>
        <fullName evidence="8">Bgt-5035</fullName>
    </submittedName>
</protein>
<feature type="region of interest" description="Disordered" evidence="5">
    <location>
        <begin position="1089"/>
        <end position="1127"/>
    </location>
</feature>
<evidence type="ECO:0000256" key="2">
    <source>
        <dbReference type="ARBA" id="ARBA00022490"/>
    </source>
</evidence>
<feature type="coiled-coil region" evidence="4">
    <location>
        <begin position="134"/>
        <end position="161"/>
    </location>
</feature>
<dbReference type="GO" id="GO:0008017">
    <property type="term" value="F:microtubule binding"/>
    <property type="evidence" value="ECO:0007669"/>
    <property type="project" value="InterPro"/>
</dbReference>
<feature type="compositionally biased region" description="Low complexity" evidence="5">
    <location>
        <begin position="1280"/>
        <end position="1294"/>
    </location>
</feature>
<feature type="compositionally biased region" description="Polar residues" evidence="5">
    <location>
        <begin position="1"/>
        <end position="22"/>
    </location>
</feature>
<feature type="region of interest" description="Disordered" evidence="5">
    <location>
        <begin position="597"/>
        <end position="622"/>
    </location>
</feature>
<dbReference type="Proteomes" id="UP000053110">
    <property type="component" value="Unassembled WGS sequence"/>
</dbReference>
<evidence type="ECO:0000256" key="4">
    <source>
        <dbReference type="SAM" id="Coils"/>
    </source>
</evidence>
<feature type="compositionally biased region" description="Polar residues" evidence="5">
    <location>
        <begin position="489"/>
        <end position="498"/>
    </location>
</feature>
<evidence type="ECO:0000256" key="3">
    <source>
        <dbReference type="ARBA" id="ARBA00023212"/>
    </source>
</evidence>
<dbReference type="GO" id="GO:0005856">
    <property type="term" value="C:cytoskeleton"/>
    <property type="evidence" value="ECO:0007669"/>
    <property type="project" value="UniProtKB-SubCell"/>
</dbReference>
<sequence length="1382" mass="152971">MDQLPSTATSRIKSPKLPQNPSRLLPRQRVASDNLLSDLTPTTTFKSITSPSGQLKASIEAASQNDRAFGIRAAATSKKIQEWIVELSGWSWSKKDGPTGFELSPEGNTDEASPERERDQIYQEDMNTNFNTMSNNQTARLSSYEARINDIQSELDNLNVDEIKRHVLDTHLTVRSRPSSSCSNARLSSITTISYNNMDDFTAMVTAVVLQTLPNLSKLMRLLDIWRIRIFILQSIPKLMLDFEEAETALKSGWNAIGKSSRIHETGNFRQPLSRETFDLIRCILRDKISKIGKNLDFMLDTLEGRPETLPGSWILRMEILERGYGEWVVVGDRKITEGEWNEYEISRSKITDREKLEENKKQIVIAQEEKSFSCHILGAQDGVKNHPQIKISADAPLARPSSCTLDPKVVSPSIITGNEISHEILDTNNVELREISIGSEICDKTDDINQPTSYLLQTLPIKEIGAAPDEEKSSVSQQDDVSEIAPNVNLSATSEENLQYSSSDQYSSKLDSENSESKIDLINDRDVPQLNSNESGTSLNCKQLCQTTTPPAKFSEQVNLYTMTECIPNIVESGVTELSKNCSTYRAKSPKKYNLNITTGSTKPISSSNSSPSLPIRENSDEDEAFTKISTPVPSNYCSSSKLAIKANICDDSKFRKSPITSDFEEVMTNWARINQKRYRNSIISHHSLISSNYMNDSLEASQNYRHSPITNSTINGMPTGSPLPSASAVFYGAAGAEYSLQFPLDGSTCYTYNTLFISSIHSGLDISTVCEISTMDRVLELDRGLPGIYLVKPPQPVISIRYRGGKISSHKCSSNLDVQCPSENLIDKQTVPKNSSSEFTLNSLTLQGLSNCAIHTLVTGKMSPVPEETHLKTPKPTQLDGTCEACDSIDTDTQHSVLNFGKHIFKSNKFLNRTRNLHVSSSNPCQHFTCSEEPISTKSMLNETAQPSEISQEPKNIKDESNFDSEIKSLIITHTEQPSSLYDTSPPNSPLMRAQRPRAVSFGPDRSAASTVSEAPTFANLDLSTDRATPTRICKLNTDEKIQQQISSLLESIPARIMLDTESNSSRFNSEVLLPRKTRKSTILSSRSISNLNNTSSHARSTTPSFTLAPAYAKGNSRPRHQNSNSEIRVYHLSRSDGGIPIKLLVRLVGERGERVMVRVGGGWADLGEYLKEYASHHGRRNVTDTVKIHDIPPRAISSGSITSISNIQATLRSQLQPKPKNFADQLGRGGSNVTKSRNLGLKNTSECSESQTSISKIQCPSTPIPSIKHTPWDTPPSAASSSGTIISTVSGRSSRMSWVEEDFNLGLAGPTGKKNTISDQDHEWVESMKEKVRLASAEKDKKNRERVKRGERERSRGLSIGESDKYSSSTLSKKGYPSI</sequence>
<evidence type="ECO:0000313" key="7">
    <source>
        <dbReference type="EMBL" id="EPQ66080.1"/>
    </source>
</evidence>
<feature type="region of interest" description="Disordered" evidence="5">
    <location>
        <begin position="96"/>
        <end position="117"/>
    </location>
</feature>
<reference evidence="9" key="1">
    <citation type="journal article" date="2013" name="Nat. Genet.">
        <title>The wheat powdery mildew genome shows the unique evolution of an obligate biotroph.</title>
        <authorList>
            <person name="Wicker T."/>
            <person name="Oberhaensli S."/>
            <person name="Parlange F."/>
            <person name="Buchmann J.P."/>
            <person name="Shatalina M."/>
            <person name="Roffler S."/>
            <person name="Ben-David R."/>
            <person name="Dolezel J."/>
            <person name="Simkova H."/>
            <person name="Schulze-Lefert P."/>
            <person name="Spanu P.D."/>
            <person name="Bruggmann R."/>
            <person name="Amselem J."/>
            <person name="Quesneville H."/>
            <person name="Ver Loren van Themaat E."/>
            <person name="Paape T."/>
            <person name="Shimizu K.K."/>
            <person name="Keller B."/>
        </authorList>
    </citation>
    <scope>NUCLEOTIDE SEQUENCE [LARGE SCALE GENOMIC DNA]</scope>
    <source>
        <strain evidence="9">96224</strain>
    </source>
</reference>
<evidence type="ECO:0000313" key="9">
    <source>
        <dbReference type="Proteomes" id="UP000053110"/>
    </source>
</evidence>
<evidence type="ECO:0000259" key="6">
    <source>
        <dbReference type="PROSITE" id="PS51460"/>
    </source>
</evidence>
<dbReference type="Pfam" id="PF02187">
    <property type="entry name" value="GAS2"/>
    <property type="match status" value="1"/>
</dbReference>
<reference evidence="7" key="2">
    <citation type="submission" date="2013-01" db="EMBL/GenBank/DDBJ databases">
        <title>The wheat powdery mildew genome reveals unique evolution of an obligate biotroph.</title>
        <authorList>
            <person name="Oberhaensli S."/>
            <person name="Wicker T."/>
            <person name="Keller B."/>
        </authorList>
    </citation>
    <scope>NUCLEOTIDE SEQUENCE</scope>
    <source>
        <strain evidence="7">96224</strain>
    </source>
</reference>